<keyword evidence="2" id="KW-1185">Reference proteome</keyword>
<reference evidence="1 2" key="1">
    <citation type="journal article" date="2023" name="Nat. Microbiol.">
        <title>A compendium of viruses from methanogenic archaea reveals their diversity and adaptations to the gut environment.</title>
        <authorList>
            <person name="Medvedeva S."/>
            <person name="Borrel G."/>
            <person name="Krupovic M."/>
            <person name="Gribaldo S."/>
        </authorList>
    </citation>
    <scope>NUCLEOTIDE SEQUENCE [LARGE SCALE GENOMIC DNA]</scope>
</reference>
<accession>A0AA86XK27</accession>
<dbReference type="GeneID" id="98835796"/>
<evidence type="ECO:0000313" key="2">
    <source>
        <dbReference type="Proteomes" id="UP001302265"/>
    </source>
</evidence>
<dbReference type="Proteomes" id="UP001302265">
    <property type="component" value="Segment"/>
</dbReference>
<protein>
    <submittedName>
        <fullName evidence="1">Uncharacterized protein</fullName>
    </submittedName>
</protein>
<proteinExistence type="predicted"/>
<sequence>MQDMPDGYPDAVASPDRKIDVYLSIGTGIDNTAADDITAVGGSFLPMSNTAQVTDAVYYLTPELATFEGYGIKTAVDAGMIAPPLQAVHYPPEAGIWSESISDAQGAISFVFTISLSQAHTSALRVYTEGPTVTSAKAVFTNGETSVEKAFSCHSGYIEVAEVQTYQTIEVVILTLDAPYRHVRVVEVEFGASVTLSKSEVAGEVTVIREMDPTEQSAPMSELDLSILNVTGAFDPDNPTSRLDELRIGNLLGLSFTVVNDAGRRYTVPCGRYWISERNSSETRLDITAFDARWVLSELFVAWTMPAEQSIGKTLDDLLTDYSVPHIVDTSIYEMMPDGAYTFSDEYSIADDLLTIQQAYAIFCVPDRQGSIKVTTEWPAGTYGTAPATTIYTWPSPKQSKRYNYVQIGYVVQEGQGTKTYYVEQDLRTDPTEGKTVLQISGNPLITTSARATALMTRLIGRLYDEETETDWRGDPAMDLGDSVMIPGRWTQEEPRTYSTTYIEETYDGTYRATMRGTR</sequence>
<dbReference type="RefSeq" id="YP_011108907.1">
    <property type="nucleotide sequence ID" value="NC_092586.1"/>
</dbReference>
<name>A0AA86XK27_9CAUD</name>
<evidence type="ECO:0000313" key="1">
    <source>
        <dbReference type="EMBL" id="DBA35354.1"/>
    </source>
</evidence>
<gene>
    <name evidence="1" type="ORF">vir215_00052</name>
</gene>
<organism evidence="1 2">
    <name type="scientific">Caudoviricetes sp. vir215</name>
    <dbReference type="NCBI Taxonomy" id="3068354"/>
    <lineage>
        <taxon>Viruses</taxon>
        <taxon>Duplodnaviria</taxon>
        <taxon>Heunggongvirae</taxon>
        <taxon>Uroviricota</taxon>
        <taxon>Caudoviricetes</taxon>
    </lineage>
</organism>
<dbReference type="EMBL" id="BK063676">
    <property type="protein sequence ID" value="DBA35354.1"/>
    <property type="molecule type" value="Genomic_DNA"/>
</dbReference>